<feature type="region of interest" description="Disordered" evidence="3">
    <location>
        <begin position="363"/>
        <end position="405"/>
    </location>
</feature>
<reference evidence="4 5" key="1">
    <citation type="submission" date="2017-06" db="EMBL/GenBank/DDBJ databases">
        <title>A platform for efficient transgenesis in Macrostomum lignano, a flatworm model organism for stem cell research.</title>
        <authorList>
            <person name="Berezikov E."/>
        </authorList>
    </citation>
    <scope>NUCLEOTIDE SEQUENCE [LARGE SCALE GENOMIC DNA]</scope>
    <source>
        <strain evidence="4">DV1</strain>
        <tissue evidence="4">Whole organism</tissue>
    </source>
</reference>
<feature type="compositionally biased region" description="Polar residues" evidence="3">
    <location>
        <begin position="369"/>
        <end position="378"/>
    </location>
</feature>
<dbReference type="Proteomes" id="UP000215902">
    <property type="component" value="Unassembled WGS sequence"/>
</dbReference>
<feature type="region of interest" description="Disordered" evidence="3">
    <location>
        <begin position="557"/>
        <end position="598"/>
    </location>
</feature>
<gene>
    <name evidence="4" type="ORF">BOX15_Mlig032119g1</name>
</gene>
<dbReference type="Gene3D" id="2.120.10.80">
    <property type="entry name" value="Kelch-type beta propeller"/>
    <property type="match status" value="2"/>
</dbReference>
<name>A0A267FGT9_9PLAT</name>
<feature type="compositionally biased region" description="Low complexity" evidence="3">
    <location>
        <begin position="577"/>
        <end position="596"/>
    </location>
</feature>
<dbReference type="AlphaFoldDB" id="A0A267FGT9"/>
<proteinExistence type="predicted"/>
<evidence type="ECO:0000256" key="2">
    <source>
        <dbReference type="ARBA" id="ARBA00022737"/>
    </source>
</evidence>
<dbReference type="InterPro" id="IPR015915">
    <property type="entry name" value="Kelch-typ_b-propeller"/>
</dbReference>
<sequence length="636" mass="68814">MSIHDCQTLLAIKMRGTVRWSPLQSSTMPQPQQRPPKQQQQRSLPISEQHQRPSGRWKQACVLHNGWLYVHGGRCGRQPLKDLWRWRESAGWRRVHLSGATPPPLEGHTMVASRGHLYIFGGTYGGYPDCPLWIVSPQFGLSRQWEASSRDLVQIGSRRCHSAVLHRGAMCVFGGIADTRGSCSELWLLDLATESWHLAWSPVTHRGPGPAARYGHSACAYDGGMYIYGGLAGLSHCPAELWRWSFRIGQWSRLRCASAGRATSPPPLAFHAATVVPGGRMLVFGGEQRDGASPASLWCYHFAGEAWSAVPSQGPLRPSGTVHHSLLTADCGPDGPLADDEQDLAERLLRRLQRRRRQHRRLQLRQLGESASTTTTELVLSASPAERQAEAVTAPEQPQQQQQPLSRATTAMSYRSAASAKDSGYSSCLLDTLDDEEGDAAAVLVDGDEECRGCSSGEAVELPPPSPPLTLEDLESVPDLFSLSSAALLAQRQSASSTPSTPEASRAASMSPNRSFRPVAGGGGVADWAFTNQSMSISSFGSAGALTSGSRRNCDNVDFDDAIDDDEDSEDLDASESDGAAWSDDSSSVASSSMMSHELRSRMSDSTTVYSLGAPENGIASHCLLVWRGCVTYSAQ</sequence>
<keyword evidence="2" id="KW-0677">Repeat</keyword>
<keyword evidence="5" id="KW-1185">Reference proteome</keyword>
<dbReference type="Pfam" id="PF24681">
    <property type="entry name" value="Kelch_KLHDC2_KLHL20_DRC7"/>
    <property type="match status" value="1"/>
</dbReference>
<dbReference type="SUPFAM" id="SSF117281">
    <property type="entry name" value="Kelch motif"/>
    <property type="match status" value="1"/>
</dbReference>
<feature type="compositionally biased region" description="Low complexity" evidence="3">
    <location>
        <begin position="492"/>
        <end position="509"/>
    </location>
</feature>
<evidence type="ECO:0000313" key="5">
    <source>
        <dbReference type="Proteomes" id="UP000215902"/>
    </source>
</evidence>
<evidence type="ECO:0000256" key="1">
    <source>
        <dbReference type="ARBA" id="ARBA00022441"/>
    </source>
</evidence>
<organism evidence="4 5">
    <name type="scientific">Macrostomum lignano</name>
    <dbReference type="NCBI Taxonomy" id="282301"/>
    <lineage>
        <taxon>Eukaryota</taxon>
        <taxon>Metazoa</taxon>
        <taxon>Spiralia</taxon>
        <taxon>Lophotrochozoa</taxon>
        <taxon>Platyhelminthes</taxon>
        <taxon>Rhabditophora</taxon>
        <taxon>Macrostomorpha</taxon>
        <taxon>Macrostomida</taxon>
        <taxon>Macrostomidae</taxon>
        <taxon>Macrostomum</taxon>
    </lineage>
</organism>
<dbReference type="EMBL" id="NIVC01001100">
    <property type="protein sequence ID" value="PAA72289.1"/>
    <property type="molecule type" value="Genomic_DNA"/>
</dbReference>
<feature type="compositionally biased region" description="Low complexity" evidence="3">
    <location>
        <begin position="29"/>
        <end position="42"/>
    </location>
</feature>
<dbReference type="PANTHER" id="PTHR46376:SF1">
    <property type="entry name" value="LEUCINE-ZIPPER-LIKE TRANSCRIPTIONAL REGULATOR 1"/>
    <property type="match status" value="1"/>
</dbReference>
<evidence type="ECO:0000313" key="4">
    <source>
        <dbReference type="EMBL" id="PAA72289.1"/>
    </source>
</evidence>
<comment type="caution">
    <text evidence="4">The sequence shown here is derived from an EMBL/GenBank/DDBJ whole genome shotgun (WGS) entry which is preliminary data.</text>
</comment>
<dbReference type="OrthoDB" id="432528at2759"/>
<evidence type="ECO:0000256" key="3">
    <source>
        <dbReference type="SAM" id="MobiDB-lite"/>
    </source>
</evidence>
<protein>
    <recommendedName>
        <fullName evidence="6">Tip elongation aberrant protein 1</fullName>
    </recommendedName>
</protein>
<feature type="region of interest" description="Disordered" evidence="3">
    <location>
        <begin position="21"/>
        <end position="53"/>
    </location>
</feature>
<feature type="region of interest" description="Disordered" evidence="3">
    <location>
        <begin position="492"/>
        <end position="518"/>
    </location>
</feature>
<dbReference type="PANTHER" id="PTHR46376">
    <property type="entry name" value="LEUCINE-ZIPPER-LIKE TRANSCRIPTIONAL REGULATOR 1"/>
    <property type="match status" value="1"/>
</dbReference>
<dbReference type="InterPro" id="IPR051568">
    <property type="entry name" value="LZTR1/Attractin"/>
</dbReference>
<dbReference type="GO" id="GO:0005794">
    <property type="term" value="C:Golgi apparatus"/>
    <property type="evidence" value="ECO:0007669"/>
    <property type="project" value="TreeGrafter"/>
</dbReference>
<keyword evidence="1" id="KW-0880">Kelch repeat</keyword>
<accession>A0A267FGT9</accession>
<evidence type="ECO:0008006" key="6">
    <source>
        <dbReference type="Google" id="ProtNLM"/>
    </source>
</evidence>
<dbReference type="STRING" id="282301.A0A267FGT9"/>
<feature type="compositionally biased region" description="Acidic residues" evidence="3">
    <location>
        <begin position="557"/>
        <end position="576"/>
    </location>
</feature>